<dbReference type="OrthoDB" id="10509038at2759"/>
<sequence>MKEQILRIVIGNISNMIKTIQNGNEGEEFVTIDEKRTALDIETSQEYSYEALDDVAEDSSKLCQIKQMHCAVHSLLLKMG</sequence>
<proteinExistence type="predicted"/>
<protein>
    <submittedName>
        <fullName evidence="1">Uncharacterized protein</fullName>
    </submittedName>
</protein>
<accession>A0A8X7BT01</accession>
<keyword evidence="2" id="KW-1185">Reference proteome</keyword>
<name>A0A8X7BT01_9ARAC</name>
<evidence type="ECO:0000313" key="1">
    <source>
        <dbReference type="EMBL" id="GFY43756.1"/>
    </source>
</evidence>
<reference evidence="1" key="1">
    <citation type="submission" date="2020-08" db="EMBL/GenBank/DDBJ databases">
        <title>Multicomponent nature underlies the extraordinary mechanical properties of spider dragline silk.</title>
        <authorList>
            <person name="Kono N."/>
            <person name="Nakamura H."/>
            <person name="Mori M."/>
            <person name="Yoshida Y."/>
            <person name="Ohtoshi R."/>
            <person name="Malay A.D."/>
            <person name="Moran D.A.P."/>
            <person name="Tomita M."/>
            <person name="Numata K."/>
            <person name="Arakawa K."/>
        </authorList>
    </citation>
    <scope>NUCLEOTIDE SEQUENCE</scope>
</reference>
<evidence type="ECO:0000313" key="2">
    <source>
        <dbReference type="Proteomes" id="UP000886998"/>
    </source>
</evidence>
<gene>
    <name evidence="1" type="ORF">TNIN_409401</name>
</gene>
<dbReference type="Proteomes" id="UP000886998">
    <property type="component" value="Unassembled WGS sequence"/>
</dbReference>
<dbReference type="AlphaFoldDB" id="A0A8X7BT01"/>
<organism evidence="1 2">
    <name type="scientific">Trichonephila inaurata madagascariensis</name>
    <dbReference type="NCBI Taxonomy" id="2747483"/>
    <lineage>
        <taxon>Eukaryota</taxon>
        <taxon>Metazoa</taxon>
        <taxon>Ecdysozoa</taxon>
        <taxon>Arthropoda</taxon>
        <taxon>Chelicerata</taxon>
        <taxon>Arachnida</taxon>
        <taxon>Araneae</taxon>
        <taxon>Araneomorphae</taxon>
        <taxon>Entelegynae</taxon>
        <taxon>Araneoidea</taxon>
        <taxon>Nephilidae</taxon>
        <taxon>Trichonephila</taxon>
        <taxon>Trichonephila inaurata</taxon>
    </lineage>
</organism>
<comment type="caution">
    <text evidence="1">The sequence shown here is derived from an EMBL/GenBank/DDBJ whole genome shotgun (WGS) entry which is preliminary data.</text>
</comment>
<dbReference type="EMBL" id="BMAV01003841">
    <property type="protein sequence ID" value="GFY43756.1"/>
    <property type="molecule type" value="Genomic_DNA"/>
</dbReference>